<evidence type="ECO:0008006" key="2">
    <source>
        <dbReference type="Google" id="ProtNLM"/>
    </source>
</evidence>
<sequence>MAKEAIRLGADGIFFASQMSSYDVMDTELYLEYGKPYDLQVLEAAKEGWMNTVHAHGSNVMFDILSDYPANVFNWHAWETLPAIDEAKQLTGKCLMGGLNRTDITNCNRNAIRNQIYASYQLTGGRGLILTPGCVIRYPLNDAMLAYINTAKAFVENHMAL</sequence>
<dbReference type="AlphaFoldDB" id="A0A645GNB1"/>
<gene>
    <name evidence="1" type="ORF">SDC9_175656</name>
</gene>
<reference evidence="1" key="1">
    <citation type="submission" date="2019-08" db="EMBL/GenBank/DDBJ databases">
        <authorList>
            <person name="Kucharzyk K."/>
            <person name="Murdoch R.W."/>
            <person name="Higgins S."/>
            <person name="Loffler F."/>
        </authorList>
    </citation>
    <scope>NUCLEOTIDE SEQUENCE</scope>
</reference>
<organism evidence="1">
    <name type="scientific">bioreactor metagenome</name>
    <dbReference type="NCBI Taxonomy" id="1076179"/>
    <lineage>
        <taxon>unclassified sequences</taxon>
        <taxon>metagenomes</taxon>
        <taxon>ecological metagenomes</taxon>
    </lineage>
</organism>
<protein>
    <recommendedName>
        <fullName evidence="2">Uroporphyrinogen decarboxylase (URO-D) domain-containing protein</fullName>
    </recommendedName>
</protein>
<dbReference type="InterPro" id="IPR038071">
    <property type="entry name" value="UROD/MetE-like_sf"/>
</dbReference>
<accession>A0A645GNB1</accession>
<dbReference type="SUPFAM" id="SSF51726">
    <property type="entry name" value="UROD/MetE-like"/>
    <property type="match status" value="1"/>
</dbReference>
<dbReference type="Gene3D" id="3.20.20.210">
    <property type="match status" value="1"/>
</dbReference>
<name>A0A645GNB1_9ZZZZ</name>
<proteinExistence type="predicted"/>
<evidence type="ECO:0000313" key="1">
    <source>
        <dbReference type="EMBL" id="MPN28215.1"/>
    </source>
</evidence>
<comment type="caution">
    <text evidence="1">The sequence shown here is derived from an EMBL/GenBank/DDBJ whole genome shotgun (WGS) entry which is preliminary data.</text>
</comment>
<dbReference type="EMBL" id="VSSQ01078417">
    <property type="protein sequence ID" value="MPN28215.1"/>
    <property type="molecule type" value="Genomic_DNA"/>
</dbReference>